<dbReference type="PANTHER" id="PTHR43841:SF3">
    <property type="entry name" value="(3R)-HYDROXYACYL-ACP DEHYDRATASE SUBUNIT HADB"/>
    <property type="match status" value="1"/>
</dbReference>
<organism evidence="3 4">
    <name type="scientific">Arthrobacter horti</name>
    <dbReference type="NCBI Taxonomy" id="3068273"/>
    <lineage>
        <taxon>Bacteria</taxon>
        <taxon>Bacillati</taxon>
        <taxon>Actinomycetota</taxon>
        <taxon>Actinomycetes</taxon>
        <taxon>Micrococcales</taxon>
        <taxon>Micrococcaceae</taxon>
        <taxon>Arthrobacter</taxon>
    </lineage>
</organism>
<dbReference type="EMBL" id="JAVALS010000001">
    <property type="protein sequence ID" value="MDP5225834.1"/>
    <property type="molecule type" value="Genomic_DNA"/>
</dbReference>
<evidence type="ECO:0000259" key="2">
    <source>
        <dbReference type="Pfam" id="PF01575"/>
    </source>
</evidence>
<proteinExistence type="inferred from homology"/>
<keyword evidence="4" id="KW-1185">Reference proteome</keyword>
<dbReference type="PRINTS" id="PR01483">
    <property type="entry name" value="FASYNTHASE"/>
</dbReference>
<comment type="similarity">
    <text evidence="1">Belongs to the enoyl-CoA hydratase/isomerase family.</text>
</comment>
<dbReference type="Proteomes" id="UP001232725">
    <property type="component" value="Unassembled WGS sequence"/>
</dbReference>
<feature type="domain" description="MaoC-like" evidence="2">
    <location>
        <begin position="201"/>
        <end position="276"/>
    </location>
</feature>
<protein>
    <submittedName>
        <fullName evidence="3">MaoC/PaaZ C-terminal domain-containing protein</fullName>
    </submittedName>
</protein>
<dbReference type="PANTHER" id="PTHR43841">
    <property type="entry name" value="3-HYDROXYACYL-THIOESTER DEHYDRATASE HTDX-RELATED"/>
    <property type="match status" value="1"/>
</dbReference>
<sequence length="311" mass="33627">MSTAALTVVLQEPPSLARLYLNAAATAAAHRLRKRPAATRVPEAVHELPALTVDLEHLTSFQRLLHATVRDELPSAYVHTLAFPVSMSVMTRDDFPLPLLGLVHLENSVEHHAAIPFTLPLTVRAHAENLAGHRAGTTVDMVAEVSDSVTRELLWRGVSTYLAKGVFFPGLDKPGTGGRNGERAREPFVPPTPTALWRLGQETGRDYAGVSGDFNPIHLSSLSARALGMKTSLAHGMYSVARVLAESGHDSDAGTRWHVGFEAPVYLPATVAVSLQDAQDPGGEWTGTAFQAWNGKSARRHFHGRIEPLGR</sequence>
<dbReference type="SUPFAM" id="SSF54637">
    <property type="entry name" value="Thioesterase/thiol ester dehydrase-isomerase"/>
    <property type="match status" value="2"/>
</dbReference>
<dbReference type="InterPro" id="IPR029069">
    <property type="entry name" value="HotDog_dom_sf"/>
</dbReference>
<dbReference type="InterPro" id="IPR003965">
    <property type="entry name" value="Fatty_acid_synthase"/>
</dbReference>
<dbReference type="Gene3D" id="3.10.129.10">
    <property type="entry name" value="Hotdog Thioesterase"/>
    <property type="match status" value="1"/>
</dbReference>
<evidence type="ECO:0000313" key="4">
    <source>
        <dbReference type="Proteomes" id="UP001232725"/>
    </source>
</evidence>
<evidence type="ECO:0000313" key="3">
    <source>
        <dbReference type="EMBL" id="MDP5225834.1"/>
    </source>
</evidence>
<dbReference type="InterPro" id="IPR002539">
    <property type="entry name" value="MaoC-like_dom"/>
</dbReference>
<name>A0ABT9IJR5_9MICC</name>
<dbReference type="RefSeq" id="WP_305994872.1">
    <property type="nucleotide sequence ID" value="NZ_JAVALS010000001.1"/>
</dbReference>
<gene>
    <name evidence="3" type="ORF">Q9R02_01520</name>
</gene>
<dbReference type="Pfam" id="PF01575">
    <property type="entry name" value="MaoC_dehydratas"/>
    <property type="match status" value="1"/>
</dbReference>
<comment type="caution">
    <text evidence="3">The sequence shown here is derived from an EMBL/GenBank/DDBJ whole genome shotgun (WGS) entry which is preliminary data.</text>
</comment>
<accession>A0ABT9IJR5</accession>
<evidence type="ECO:0000256" key="1">
    <source>
        <dbReference type="ARBA" id="ARBA00005254"/>
    </source>
</evidence>
<reference evidence="3 4" key="1">
    <citation type="submission" date="2023-08" db="EMBL/GenBank/DDBJ databases">
        <title>Arthrobacter horti sp. nov., isolated from forest soil.</title>
        <authorList>
            <person name="Park M."/>
        </authorList>
    </citation>
    <scope>NUCLEOTIDE SEQUENCE [LARGE SCALE GENOMIC DNA]</scope>
    <source>
        <strain evidence="3 4">YJM1</strain>
    </source>
</reference>